<dbReference type="Pfam" id="PF13977">
    <property type="entry name" value="TetR_C_6"/>
    <property type="match status" value="1"/>
</dbReference>
<dbReference type="RefSeq" id="WP_169586573.1">
    <property type="nucleotide sequence ID" value="NZ_VCQU01000003.1"/>
</dbReference>
<keyword evidence="4" id="KW-0804">Transcription</keyword>
<dbReference type="SUPFAM" id="SSF46689">
    <property type="entry name" value="Homeodomain-like"/>
    <property type="match status" value="1"/>
</dbReference>
<feature type="DNA-binding region" description="H-T-H motif" evidence="5">
    <location>
        <begin position="31"/>
        <end position="50"/>
    </location>
</feature>
<dbReference type="PROSITE" id="PS50977">
    <property type="entry name" value="HTH_TETR_2"/>
    <property type="match status" value="1"/>
</dbReference>
<feature type="domain" description="HTH tetR-type" evidence="6">
    <location>
        <begin position="8"/>
        <end position="68"/>
    </location>
</feature>
<organism evidence="7 8">
    <name type="scientific">Antrihabitans stalactiti</name>
    <dbReference type="NCBI Taxonomy" id="2584121"/>
    <lineage>
        <taxon>Bacteria</taxon>
        <taxon>Bacillati</taxon>
        <taxon>Actinomycetota</taxon>
        <taxon>Actinomycetes</taxon>
        <taxon>Mycobacteriales</taxon>
        <taxon>Nocardiaceae</taxon>
        <taxon>Antrihabitans</taxon>
    </lineage>
</organism>
<keyword evidence="1" id="KW-0678">Repressor</keyword>
<dbReference type="InterPro" id="IPR039538">
    <property type="entry name" value="BetI_C"/>
</dbReference>
<dbReference type="GO" id="GO:0003700">
    <property type="term" value="F:DNA-binding transcription factor activity"/>
    <property type="evidence" value="ECO:0007669"/>
    <property type="project" value="TreeGrafter"/>
</dbReference>
<sequence>MPKIVDHEERRRVLADAALALLARDGVAAVTTRGVADESGWSTGVLNHYFDSRHDLLLAALRRAGDIQGEQYRSILDDADLPALDKLYKITASVLPLGKRRLAMTRIYLFFYAEGAAEEKARAEITGFLARWRSVVRDTVVAAQAEGSVSADLDPDAVTMQLVALTDGLAMQSILDPVVMRAIRAKDAIPRFVDIAVQRVGVVTG</sequence>
<keyword evidence="2" id="KW-0805">Transcription regulation</keyword>
<gene>
    <name evidence="7" type="ORF">FGL95_11080</name>
</gene>
<evidence type="ECO:0000313" key="7">
    <source>
        <dbReference type="EMBL" id="NMN95576.1"/>
    </source>
</evidence>
<evidence type="ECO:0000256" key="4">
    <source>
        <dbReference type="ARBA" id="ARBA00023163"/>
    </source>
</evidence>
<reference evidence="7 8" key="2">
    <citation type="submission" date="2020-06" db="EMBL/GenBank/DDBJ databases">
        <title>Antribacter stalactiti gen. nov., sp. nov., a new member of the family Nacardiaceae isolated from a cave.</title>
        <authorList>
            <person name="Kim I.S."/>
        </authorList>
    </citation>
    <scope>NUCLEOTIDE SEQUENCE [LARGE SCALE GENOMIC DNA]</scope>
    <source>
        <strain evidence="7 8">YC2-7</strain>
    </source>
</reference>
<protein>
    <submittedName>
        <fullName evidence="7">TetR family transcriptional regulator</fullName>
    </submittedName>
</protein>
<evidence type="ECO:0000256" key="5">
    <source>
        <dbReference type="PROSITE-ProRule" id="PRU00335"/>
    </source>
</evidence>
<dbReference type="GO" id="GO:0000976">
    <property type="term" value="F:transcription cis-regulatory region binding"/>
    <property type="evidence" value="ECO:0007669"/>
    <property type="project" value="TreeGrafter"/>
</dbReference>
<dbReference type="PANTHER" id="PTHR30055">
    <property type="entry name" value="HTH-TYPE TRANSCRIPTIONAL REGULATOR RUTR"/>
    <property type="match status" value="1"/>
</dbReference>
<evidence type="ECO:0000256" key="1">
    <source>
        <dbReference type="ARBA" id="ARBA00022491"/>
    </source>
</evidence>
<dbReference type="InterPro" id="IPR050109">
    <property type="entry name" value="HTH-type_TetR-like_transc_reg"/>
</dbReference>
<proteinExistence type="predicted"/>
<evidence type="ECO:0000313" key="8">
    <source>
        <dbReference type="Proteomes" id="UP000535543"/>
    </source>
</evidence>
<dbReference type="InterPro" id="IPR001647">
    <property type="entry name" value="HTH_TetR"/>
</dbReference>
<keyword evidence="3 5" id="KW-0238">DNA-binding</keyword>
<dbReference type="AlphaFoldDB" id="A0A848KCY1"/>
<dbReference type="Pfam" id="PF00440">
    <property type="entry name" value="TetR_N"/>
    <property type="match status" value="1"/>
</dbReference>
<dbReference type="InterPro" id="IPR036271">
    <property type="entry name" value="Tet_transcr_reg_TetR-rel_C_sf"/>
</dbReference>
<dbReference type="EMBL" id="VCQU01000003">
    <property type="protein sequence ID" value="NMN95576.1"/>
    <property type="molecule type" value="Genomic_DNA"/>
</dbReference>
<dbReference type="InterPro" id="IPR009057">
    <property type="entry name" value="Homeodomain-like_sf"/>
</dbReference>
<reference evidence="7 8" key="1">
    <citation type="submission" date="2019-05" db="EMBL/GenBank/DDBJ databases">
        <authorList>
            <person name="Lee S.D."/>
        </authorList>
    </citation>
    <scope>NUCLEOTIDE SEQUENCE [LARGE SCALE GENOMIC DNA]</scope>
    <source>
        <strain evidence="7 8">YC2-7</strain>
    </source>
</reference>
<name>A0A848KCY1_9NOCA</name>
<comment type="caution">
    <text evidence="7">The sequence shown here is derived from an EMBL/GenBank/DDBJ whole genome shotgun (WGS) entry which is preliminary data.</text>
</comment>
<dbReference type="Gene3D" id="1.10.357.10">
    <property type="entry name" value="Tetracycline Repressor, domain 2"/>
    <property type="match status" value="1"/>
</dbReference>
<evidence type="ECO:0000256" key="2">
    <source>
        <dbReference type="ARBA" id="ARBA00023015"/>
    </source>
</evidence>
<evidence type="ECO:0000259" key="6">
    <source>
        <dbReference type="PROSITE" id="PS50977"/>
    </source>
</evidence>
<dbReference type="SUPFAM" id="SSF48498">
    <property type="entry name" value="Tetracyclin repressor-like, C-terminal domain"/>
    <property type="match status" value="1"/>
</dbReference>
<keyword evidence="8" id="KW-1185">Reference proteome</keyword>
<dbReference type="PANTHER" id="PTHR30055:SF234">
    <property type="entry name" value="HTH-TYPE TRANSCRIPTIONAL REGULATOR BETI"/>
    <property type="match status" value="1"/>
</dbReference>
<evidence type="ECO:0000256" key="3">
    <source>
        <dbReference type="ARBA" id="ARBA00023125"/>
    </source>
</evidence>
<dbReference type="Proteomes" id="UP000535543">
    <property type="component" value="Unassembled WGS sequence"/>
</dbReference>
<accession>A0A848KCY1</accession>